<sequence>MEHIYESVVQEIQNVVHRGEADSPDQDPRYENTGEGMDHVYSEVQVHTLAGRERGSPDYMEIRDGDKDTSSSSSSSSSSSDDEEARAGSPTDEQQVAVTMELPPEVEEDEDNAEDGLLMSYTHPNTIPEKNESVDYSLKTLENVTLDDSSRAPADPNETKVILFVKVKT</sequence>
<keyword evidence="3" id="KW-1185">Reference proteome</keyword>
<evidence type="ECO:0008006" key="4">
    <source>
        <dbReference type="Google" id="ProtNLM"/>
    </source>
</evidence>
<evidence type="ECO:0000256" key="1">
    <source>
        <dbReference type="SAM" id="MobiDB-lite"/>
    </source>
</evidence>
<evidence type="ECO:0000313" key="3">
    <source>
        <dbReference type="Proteomes" id="UP001476798"/>
    </source>
</evidence>
<feature type="compositionally biased region" description="Basic and acidic residues" evidence="1">
    <location>
        <begin position="17"/>
        <end position="41"/>
    </location>
</feature>
<gene>
    <name evidence="2" type="ORF">GOODEAATRI_004177</name>
</gene>
<accession>A0ABV0NHC9</accession>
<comment type="caution">
    <text evidence="2">The sequence shown here is derived from an EMBL/GenBank/DDBJ whole genome shotgun (WGS) entry which is preliminary data.</text>
</comment>
<feature type="region of interest" description="Disordered" evidence="1">
    <location>
        <begin position="14"/>
        <end position="132"/>
    </location>
</feature>
<proteinExistence type="predicted"/>
<feature type="compositionally biased region" description="Acidic residues" evidence="1">
    <location>
        <begin position="104"/>
        <end position="114"/>
    </location>
</feature>
<name>A0ABV0NHC9_9TELE</name>
<dbReference type="EMBL" id="JAHRIO010040153">
    <property type="protein sequence ID" value="MEQ2170815.1"/>
    <property type="molecule type" value="Genomic_DNA"/>
</dbReference>
<protein>
    <recommendedName>
        <fullName evidence="4">Zinc finger protein 711</fullName>
    </recommendedName>
</protein>
<reference evidence="2 3" key="1">
    <citation type="submission" date="2021-06" db="EMBL/GenBank/DDBJ databases">
        <authorList>
            <person name="Palmer J.M."/>
        </authorList>
    </citation>
    <scope>NUCLEOTIDE SEQUENCE [LARGE SCALE GENOMIC DNA]</scope>
    <source>
        <strain evidence="2 3">GA_2019</strain>
        <tissue evidence="2">Muscle</tissue>
    </source>
</reference>
<evidence type="ECO:0000313" key="2">
    <source>
        <dbReference type="EMBL" id="MEQ2170815.1"/>
    </source>
</evidence>
<dbReference type="Proteomes" id="UP001476798">
    <property type="component" value="Unassembled WGS sequence"/>
</dbReference>
<feature type="compositionally biased region" description="Low complexity" evidence="1">
    <location>
        <begin position="70"/>
        <end position="79"/>
    </location>
</feature>
<organism evidence="2 3">
    <name type="scientific">Goodea atripinnis</name>
    <dbReference type="NCBI Taxonomy" id="208336"/>
    <lineage>
        <taxon>Eukaryota</taxon>
        <taxon>Metazoa</taxon>
        <taxon>Chordata</taxon>
        <taxon>Craniata</taxon>
        <taxon>Vertebrata</taxon>
        <taxon>Euteleostomi</taxon>
        <taxon>Actinopterygii</taxon>
        <taxon>Neopterygii</taxon>
        <taxon>Teleostei</taxon>
        <taxon>Neoteleostei</taxon>
        <taxon>Acanthomorphata</taxon>
        <taxon>Ovalentaria</taxon>
        <taxon>Atherinomorphae</taxon>
        <taxon>Cyprinodontiformes</taxon>
        <taxon>Goodeidae</taxon>
        <taxon>Goodea</taxon>
    </lineage>
</organism>
<feature type="compositionally biased region" description="Basic and acidic residues" evidence="1">
    <location>
        <begin position="50"/>
        <end position="69"/>
    </location>
</feature>